<evidence type="ECO:0000313" key="1">
    <source>
        <dbReference type="EMBL" id="TQO38566.1"/>
    </source>
</evidence>
<organism evidence="1 2">
    <name type="scientific">Arenibacter algicola</name>
    <dbReference type="NCBI Taxonomy" id="616991"/>
    <lineage>
        <taxon>Bacteria</taxon>
        <taxon>Pseudomonadati</taxon>
        <taxon>Bacteroidota</taxon>
        <taxon>Flavobacteriia</taxon>
        <taxon>Flavobacteriales</taxon>
        <taxon>Flavobacteriaceae</taxon>
        <taxon>Arenibacter</taxon>
    </lineage>
</organism>
<dbReference type="Gene3D" id="3.30.420.40">
    <property type="match status" value="1"/>
</dbReference>
<accession>A0ABY3AD54</accession>
<dbReference type="EMBL" id="VHIF01000001">
    <property type="protein sequence ID" value="TQO38566.1"/>
    <property type="molecule type" value="Genomic_DNA"/>
</dbReference>
<name>A0ABY3AD54_9FLAO</name>
<sequence>MQNRKYTLGVDYGTDSVRTMIIDTSNGKIMGQAVAKENG</sequence>
<comment type="caution">
    <text evidence="1">The sequence shown here is derived from an EMBL/GenBank/DDBJ whole genome shotgun (WGS) entry which is preliminary data.</text>
</comment>
<reference evidence="1 2" key="1">
    <citation type="submission" date="2019-06" db="EMBL/GenBank/DDBJ databases">
        <title>A large-scale integrated study on North Sea by COGITO (Coastal Microbe Genomic &amp; Taxonomic Observatory).</title>
        <authorList>
            <person name="Teeling H."/>
        </authorList>
    </citation>
    <scope>NUCLEOTIDE SEQUENCE [LARGE SCALE GENOMIC DNA]</scope>
    <source>
        <strain evidence="1 2">MAR_2009_79</strain>
    </source>
</reference>
<keyword evidence="2" id="KW-1185">Reference proteome</keyword>
<gene>
    <name evidence="1" type="ORF">GQ41_3219</name>
</gene>
<evidence type="ECO:0000313" key="2">
    <source>
        <dbReference type="Proteomes" id="UP000315363"/>
    </source>
</evidence>
<protein>
    <submittedName>
        <fullName evidence="1">L-ribulokinase</fullName>
    </submittedName>
</protein>
<dbReference type="Proteomes" id="UP000315363">
    <property type="component" value="Unassembled WGS sequence"/>
</dbReference>
<proteinExistence type="predicted"/>